<evidence type="ECO:0000313" key="6">
    <source>
        <dbReference type="Proteomes" id="UP000240739"/>
    </source>
</evidence>
<accession>A0A2T4UEZ2</accession>
<evidence type="ECO:0000256" key="2">
    <source>
        <dbReference type="PIRSR" id="PIRSR601310-3"/>
    </source>
</evidence>
<gene>
    <name evidence="5" type="ORF">C7Y72_15435</name>
</gene>
<evidence type="ECO:0000256" key="1">
    <source>
        <dbReference type="PIRSR" id="PIRSR601310-1"/>
    </source>
</evidence>
<dbReference type="InterPro" id="IPR011146">
    <property type="entry name" value="HIT-like"/>
</dbReference>
<dbReference type="RefSeq" id="WP_107570077.1">
    <property type="nucleotide sequence ID" value="NZ_PYYB01000002.1"/>
</dbReference>
<dbReference type="InterPro" id="IPR039384">
    <property type="entry name" value="HINT"/>
</dbReference>
<dbReference type="InterPro" id="IPR001310">
    <property type="entry name" value="Histidine_triad_HIT"/>
</dbReference>
<keyword evidence="6" id="KW-1185">Reference proteome</keyword>
<feature type="active site" description="Tele-AMP-histidine intermediate" evidence="1">
    <location>
        <position position="102"/>
    </location>
</feature>
<organism evidence="5 6">
    <name type="scientific">Paraconexibacter algicola</name>
    <dbReference type="NCBI Taxonomy" id="2133960"/>
    <lineage>
        <taxon>Bacteria</taxon>
        <taxon>Bacillati</taxon>
        <taxon>Actinomycetota</taxon>
        <taxon>Thermoleophilia</taxon>
        <taxon>Solirubrobacterales</taxon>
        <taxon>Paraconexibacteraceae</taxon>
        <taxon>Paraconexibacter</taxon>
    </lineage>
</organism>
<evidence type="ECO:0000259" key="4">
    <source>
        <dbReference type="PROSITE" id="PS51084"/>
    </source>
</evidence>
<protein>
    <submittedName>
        <fullName evidence="5">HIT family protein</fullName>
    </submittedName>
</protein>
<dbReference type="SUPFAM" id="SSF54197">
    <property type="entry name" value="HIT-like"/>
    <property type="match status" value="1"/>
</dbReference>
<dbReference type="PRINTS" id="PR00332">
    <property type="entry name" value="HISTRIAD"/>
</dbReference>
<dbReference type="CDD" id="cd01277">
    <property type="entry name" value="HINT_subgroup"/>
    <property type="match status" value="1"/>
</dbReference>
<dbReference type="GO" id="GO:0003824">
    <property type="term" value="F:catalytic activity"/>
    <property type="evidence" value="ECO:0007669"/>
    <property type="project" value="InterPro"/>
</dbReference>
<dbReference type="PANTHER" id="PTHR46648">
    <property type="entry name" value="HIT FAMILY PROTEIN 1"/>
    <property type="match status" value="1"/>
</dbReference>
<name>A0A2T4UEZ2_9ACTN</name>
<dbReference type="AlphaFoldDB" id="A0A2T4UEZ2"/>
<evidence type="ECO:0000256" key="3">
    <source>
        <dbReference type="PROSITE-ProRule" id="PRU00464"/>
    </source>
</evidence>
<dbReference type="Gene3D" id="3.30.428.10">
    <property type="entry name" value="HIT-like"/>
    <property type="match status" value="1"/>
</dbReference>
<reference evidence="5 6" key="1">
    <citation type="submission" date="2018-03" db="EMBL/GenBank/DDBJ databases">
        <title>Aquarubrobacter algicola gen. nov., sp. nov., a novel actinobacterium isolated from shallow eutrophic lake during the end of cyanobacterial harmful algal blooms.</title>
        <authorList>
            <person name="Chun S.J."/>
        </authorList>
    </citation>
    <scope>NUCLEOTIDE SEQUENCE [LARGE SCALE GENOMIC DNA]</scope>
    <source>
        <strain evidence="5 6">Seoho-28</strain>
    </source>
</reference>
<dbReference type="PROSITE" id="PS51084">
    <property type="entry name" value="HIT_2"/>
    <property type="match status" value="1"/>
</dbReference>
<evidence type="ECO:0000313" key="5">
    <source>
        <dbReference type="EMBL" id="PTL56358.1"/>
    </source>
</evidence>
<dbReference type="OrthoDB" id="9784774at2"/>
<feature type="short sequence motif" description="Histidine triad motif" evidence="2 3">
    <location>
        <begin position="100"/>
        <end position="104"/>
    </location>
</feature>
<dbReference type="Proteomes" id="UP000240739">
    <property type="component" value="Unassembled WGS sequence"/>
</dbReference>
<dbReference type="Pfam" id="PF01230">
    <property type="entry name" value="HIT"/>
    <property type="match status" value="1"/>
</dbReference>
<dbReference type="PANTHER" id="PTHR46648:SF1">
    <property type="entry name" value="ADENOSINE 5'-MONOPHOSPHORAMIDASE HNT1"/>
    <property type="match status" value="1"/>
</dbReference>
<proteinExistence type="predicted"/>
<sequence length="140" mass="15110">MPADPDCIFCKIVAGDLPSTTIAETERAIAFMDINPGTRGHALVIPREHSRDLLEIAPDDLAACASLAQEIAGRAKDRLGADGVNLLNCCGADAWQTVFHFHLHVIPRYKDQPEKDALRLPWVPAPGDMDDIAAAGKELS</sequence>
<feature type="domain" description="HIT" evidence="4">
    <location>
        <begin position="8"/>
        <end position="115"/>
    </location>
</feature>
<comment type="caution">
    <text evidence="5">The sequence shown here is derived from an EMBL/GenBank/DDBJ whole genome shotgun (WGS) entry which is preliminary data.</text>
</comment>
<dbReference type="EMBL" id="PYYB01000002">
    <property type="protein sequence ID" value="PTL56358.1"/>
    <property type="molecule type" value="Genomic_DNA"/>
</dbReference>
<dbReference type="GO" id="GO:0009117">
    <property type="term" value="P:nucleotide metabolic process"/>
    <property type="evidence" value="ECO:0007669"/>
    <property type="project" value="TreeGrafter"/>
</dbReference>
<dbReference type="InterPro" id="IPR036265">
    <property type="entry name" value="HIT-like_sf"/>
</dbReference>